<evidence type="ECO:0008006" key="3">
    <source>
        <dbReference type="Google" id="ProtNLM"/>
    </source>
</evidence>
<organism evidence="1 2">
    <name type="scientific">Rhizopus stolonifer</name>
    <name type="common">Rhizopus nigricans</name>
    <dbReference type="NCBI Taxonomy" id="4846"/>
    <lineage>
        <taxon>Eukaryota</taxon>
        <taxon>Fungi</taxon>
        <taxon>Fungi incertae sedis</taxon>
        <taxon>Mucoromycota</taxon>
        <taxon>Mucoromycotina</taxon>
        <taxon>Mucoromycetes</taxon>
        <taxon>Mucorales</taxon>
        <taxon>Mucorineae</taxon>
        <taxon>Rhizopodaceae</taxon>
        <taxon>Rhizopus</taxon>
    </lineage>
</organism>
<reference evidence="1 2" key="1">
    <citation type="journal article" date="2018" name="G3 (Bethesda)">
        <title>Phylogenetic and Phylogenomic Definition of Rhizopus Species.</title>
        <authorList>
            <person name="Gryganskyi A.P."/>
            <person name="Golan J."/>
            <person name="Dolatabadi S."/>
            <person name="Mondo S."/>
            <person name="Robb S."/>
            <person name="Idnurm A."/>
            <person name="Muszewska A."/>
            <person name="Steczkiewicz K."/>
            <person name="Masonjones S."/>
            <person name="Liao H.L."/>
            <person name="Gajdeczka M.T."/>
            <person name="Anike F."/>
            <person name="Vuek A."/>
            <person name="Anishchenko I.M."/>
            <person name="Voigt K."/>
            <person name="de Hoog G.S."/>
            <person name="Smith M.E."/>
            <person name="Heitman J."/>
            <person name="Vilgalys R."/>
            <person name="Stajich J.E."/>
        </authorList>
    </citation>
    <scope>NUCLEOTIDE SEQUENCE [LARGE SCALE GENOMIC DNA]</scope>
    <source>
        <strain evidence="1 2">LSU 92-RS-03</strain>
    </source>
</reference>
<gene>
    <name evidence="1" type="ORF">CU098_004776</name>
</gene>
<evidence type="ECO:0000313" key="2">
    <source>
        <dbReference type="Proteomes" id="UP000253551"/>
    </source>
</evidence>
<dbReference type="STRING" id="4846.A0A367KB48"/>
<protein>
    <recommendedName>
        <fullName evidence="3">MULE transposase domain-containing protein</fullName>
    </recommendedName>
</protein>
<dbReference type="EMBL" id="PJQM01001992">
    <property type="protein sequence ID" value="RCH99061.1"/>
    <property type="molecule type" value="Genomic_DNA"/>
</dbReference>
<sequence length="194" mass="22009">MRLNIVGTSNVSSVKGANRLQTFVIAAAFVNSEKAYTCILEGLREAIWSSEGLYELPSVFVIDNETALRYTIDAVFLKAITFSATGICGMPWRRSWQLEQLNQQNTTEEQFKAIVLIATIQQHHSAVTKFEEIVTTPGYFEDNGKTGWIYLKETVLEGEEKNHWVSIYANKHRHTGNITSALPAIYRFLTETWI</sequence>
<dbReference type="AlphaFoldDB" id="A0A367KB48"/>
<comment type="caution">
    <text evidence="1">The sequence shown here is derived from an EMBL/GenBank/DDBJ whole genome shotgun (WGS) entry which is preliminary data.</text>
</comment>
<dbReference type="Proteomes" id="UP000253551">
    <property type="component" value="Unassembled WGS sequence"/>
</dbReference>
<accession>A0A367KB48</accession>
<evidence type="ECO:0000313" key="1">
    <source>
        <dbReference type="EMBL" id="RCH99061.1"/>
    </source>
</evidence>
<name>A0A367KB48_RHIST</name>
<keyword evidence="2" id="KW-1185">Reference proteome</keyword>
<proteinExistence type="predicted"/>